<accession>A0A0R3PS65</accession>
<feature type="compositionally biased region" description="Acidic residues" evidence="1">
    <location>
        <begin position="18"/>
        <end position="43"/>
    </location>
</feature>
<reference evidence="2 3" key="2">
    <citation type="submission" date="2018-11" db="EMBL/GenBank/DDBJ databases">
        <authorList>
            <consortium name="Pathogen Informatics"/>
        </authorList>
    </citation>
    <scope>NUCLEOTIDE SEQUENCE [LARGE SCALE GENOMIC DNA]</scope>
    <source>
        <strain evidence="2 3">Costa Rica</strain>
    </source>
</reference>
<gene>
    <name evidence="2" type="ORF">ACOC_LOCUS8442</name>
</gene>
<evidence type="ECO:0000313" key="4">
    <source>
        <dbReference type="WBParaSite" id="ACOC_0000844101-mRNA-1"/>
    </source>
</evidence>
<evidence type="ECO:0000313" key="3">
    <source>
        <dbReference type="Proteomes" id="UP000267027"/>
    </source>
</evidence>
<sequence>MAINAKLAASGVQSARPEDDDDVDDDDDDDDDDDEGDDDDDDGGGDRPAHRAEWAPPLLRRYLVAFDPALSPQNWLSQRCFQSPFRRAPTATF</sequence>
<proteinExistence type="predicted"/>
<reference evidence="4" key="1">
    <citation type="submission" date="2017-02" db="UniProtKB">
        <authorList>
            <consortium name="WormBaseParasite"/>
        </authorList>
    </citation>
    <scope>IDENTIFICATION</scope>
</reference>
<organism evidence="4">
    <name type="scientific">Angiostrongylus costaricensis</name>
    <name type="common">Nematode worm</name>
    <dbReference type="NCBI Taxonomy" id="334426"/>
    <lineage>
        <taxon>Eukaryota</taxon>
        <taxon>Metazoa</taxon>
        <taxon>Ecdysozoa</taxon>
        <taxon>Nematoda</taxon>
        <taxon>Chromadorea</taxon>
        <taxon>Rhabditida</taxon>
        <taxon>Rhabditina</taxon>
        <taxon>Rhabditomorpha</taxon>
        <taxon>Strongyloidea</taxon>
        <taxon>Metastrongylidae</taxon>
        <taxon>Angiostrongylus</taxon>
    </lineage>
</organism>
<protein>
    <submittedName>
        <fullName evidence="2 4">Uncharacterized protein</fullName>
    </submittedName>
</protein>
<feature type="compositionally biased region" description="Basic and acidic residues" evidence="1">
    <location>
        <begin position="44"/>
        <end position="53"/>
    </location>
</feature>
<evidence type="ECO:0000256" key="1">
    <source>
        <dbReference type="SAM" id="MobiDB-lite"/>
    </source>
</evidence>
<dbReference type="Proteomes" id="UP000267027">
    <property type="component" value="Unassembled WGS sequence"/>
</dbReference>
<dbReference type="AlphaFoldDB" id="A0A0R3PS65"/>
<dbReference type="WBParaSite" id="ACOC_0000844101-mRNA-1">
    <property type="protein sequence ID" value="ACOC_0000844101-mRNA-1"/>
    <property type="gene ID" value="ACOC_0000844101"/>
</dbReference>
<keyword evidence="3" id="KW-1185">Reference proteome</keyword>
<dbReference type="EMBL" id="UYYA01004158">
    <property type="protein sequence ID" value="VDM60027.1"/>
    <property type="molecule type" value="Genomic_DNA"/>
</dbReference>
<feature type="region of interest" description="Disordered" evidence="1">
    <location>
        <begin position="1"/>
        <end position="54"/>
    </location>
</feature>
<name>A0A0R3PS65_ANGCS</name>
<evidence type="ECO:0000313" key="2">
    <source>
        <dbReference type="EMBL" id="VDM60027.1"/>
    </source>
</evidence>